<comment type="caution">
    <text evidence="3">The sequence shown here is derived from an EMBL/GenBank/DDBJ whole genome shotgun (WGS) entry which is preliminary data.</text>
</comment>
<dbReference type="PROSITE" id="PS50174">
    <property type="entry name" value="G_PATCH"/>
    <property type="match status" value="2"/>
</dbReference>
<reference evidence="3 4" key="1">
    <citation type="journal article" date="2018" name="Mol. Plant">
        <title>The genome of Artemisia annua provides insight into the evolution of Asteraceae family and artemisinin biosynthesis.</title>
        <authorList>
            <person name="Shen Q."/>
            <person name="Zhang L."/>
            <person name="Liao Z."/>
            <person name="Wang S."/>
            <person name="Yan T."/>
            <person name="Shi P."/>
            <person name="Liu M."/>
            <person name="Fu X."/>
            <person name="Pan Q."/>
            <person name="Wang Y."/>
            <person name="Lv Z."/>
            <person name="Lu X."/>
            <person name="Zhang F."/>
            <person name="Jiang W."/>
            <person name="Ma Y."/>
            <person name="Chen M."/>
            <person name="Hao X."/>
            <person name="Li L."/>
            <person name="Tang Y."/>
            <person name="Lv G."/>
            <person name="Zhou Y."/>
            <person name="Sun X."/>
            <person name="Brodelius P.E."/>
            <person name="Rose J.K.C."/>
            <person name="Tang K."/>
        </authorList>
    </citation>
    <scope>NUCLEOTIDE SEQUENCE [LARGE SCALE GENOMIC DNA]</scope>
    <source>
        <strain evidence="4">cv. Huhao1</strain>
        <tissue evidence="3">Leaf</tissue>
    </source>
</reference>
<dbReference type="STRING" id="35608.A0A2U1KTJ6"/>
<feature type="compositionally biased region" description="Basic residues" evidence="1">
    <location>
        <begin position="15"/>
        <end position="30"/>
    </location>
</feature>
<dbReference type="EMBL" id="PKPP01014103">
    <property type="protein sequence ID" value="PWA40059.1"/>
    <property type="molecule type" value="Genomic_DNA"/>
</dbReference>
<feature type="region of interest" description="Disordered" evidence="1">
    <location>
        <begin position="420"/>
        <end position="443"/>
    </location>
</feature>
<feature type="compositionally biased region" description="Polar residues" evidence="1">
    <location>
        <begin position="250"/>
        <end position="259"/>
    </location>
</feature>
<protein>
    <submittedName>
        <fullName evidence="3">G-patch domain-containing protein</fullName>
    </submittedName>
</protein>
<proteinExistence type="predicted"/>
<dbReference type="InterPro" id="IPR000467">
    <property type="entry name" value="G_patch_dom"/>
</dbReference>
<accession>A0A2U1KTJ6</accession>
<organism evidence="3 4">
    <name type="scientific">Artemisia annua</name>
    <name type="common">Sweet wormwood</name>
    <dbReference type="NCBI Taxonomy" id="35608"/>
    <lineage>
        <taxon>Eukaryota</taxon>
        <taxon>Viridiplantae</taxon>
        <taxon>Streptophyta</taxon>
        <taxon>Embryophyta</taxon>
        <taxon>Tracheophyta</taxon>
        <taxon>Spermatophyta</taxon>
        <taxon>Magnoliopsida</taxon>
        <taxon>eudicotyledons</taxon>
        <taxon>Gunneridae</taxon>
        <taxon>Pentapetalae</taxon>
        <taxon>asterids</taxon>
        <taxon>campanulids</taxon>
        <taxon>Asterales</taxon>
        <taxon>Asteraceae</taxon>
        <taxon>Asteroideae</taxon>
        <taxon>Anthemideae</taxon>
        <taxon>Artemisiinae</taxon>
        <taxon>Artemisia</taxon>
    </lineage>
</organism>
<dbReference type="SMART" id="SM00443">
    <property type="entry name" value="G_patch"/>
    <property type="match status" value="2"/>
</dbReference>
<feature type="compositionally biased region" description="Acidic residues" evidence="1">
    <location>
        <begin position="274"/>
        <end position="293"/>
    </location>
</feature>
<feature type="compositionally biased region" description="Polar residues" evidence="1">
    <location>
        <begin position="693"/>
        <end position="703"/>
    </location>
</feature>
<feature type="region of interest" description="Disordered" evidence="1">
    <location>
        <begin position="184"/>
        <end position="310"/>
    </location>
</feature>
<dbReference type="PANTHER" id="PTHR47423">
    <property type="entry name" value="G-PATCH DOMAIN CONTAINING PROTEIN"/>
    <property type="match status" value="1"/>
</dbReference>
<name>A0A2U1KTJ6_ARTAN</name>
<dbReference type="Pfam" id="PF01585">
    <property type="entry name" value="G-patch"/>
    <property type="match status" value="2"/>
</dbReference>
<gene>
    <name evidence="3" type="ORF">CTI12_AA566420</name>
</gene>
<feature type="region of interest" description="Disordered" evidence="1">
    <location>
        <begin position="1"/>
        <end position="94"/>
    </location>
</feature>
<keyword evidence="4" id="KW-1185">Reference proteome</keyword>
<feature type="compositionally biased region" description="Basic and acidic residues" evidence="1">
    <location>
        <begin position="431"/>
        <end position="443"/>
    </location>
</feature>
<feature type="domain" description="G-patch" evidence="2">
    <location>
        <begin position="775"/>
        <end position="820"/>
    </location>
</feature>
<sequence>MAGGGGRNNNNNNNKNKKKTSNKPKSRKPTKQSQLFVQGGLLSDWSPLITPPPSKGNVGDGNKLKNKSAVRFEIGSSSGGKAKGSGSAAKVVESRKAKKSDFAYQYPQVSPLVNEGSNAYQKMDVSHPIVLLDSKESKIIAYMDETPVKESETTKYTYDYGASFEVEDTPDKDSEIIKYTYDYGTSSEMDNSSHRGLGFHNDAEENENPSVIEETPVTGKQECSGFDSSSSHEMETDVMDDDDALDVDASSSPVTNSGFLSIGGMKLYTHDISDYEEEDDEDEESLDSSESEDSSNSSDSEGAFNSDSDVNEMIAKDYFEGIGGSYKSANVDQLIGQVLSSSDDDDDDDINGGRYNQMLKGINGIALHDASRQYGLKKPRSKNKSRAKPSKFVAATDDWCAIDEMMLEKSSRSMYGKKKQAAKVPQSWPSKAEKSKSFSRFSGEKKKLRQERIAIKRRERMIKRGVDLEKINFKLEQMVKNEVDIMSFQLMHSRDCSQVQRLAAIYRLRGGVQGSGRKRFVTVTRTQHTGMPSSSDRVRLEKLLGIDDDEGDDMKPVKTPSNRTKKVGLSPVDSKSAKNKTSVESSKKKRRDKDKTGSYAAQPVSFISSGNMVTEPAKTDVVDQCLSNNKPVANSSSYGAFEMHTTGFGSKMMAKMGYVDGGGLGKDGSGIAEPIEAIQRPKSLGLGAMIPETGNTSEPMNATPTPPQRPNRLVGQGSRGTESRGKSRNTLVGSAKRSSEGRHKSGNAQFGSSERGSGSKGTSGNAQFGSFEKHTKGFGSKMMAKMGFVEGMGLGRDSQGIVQPLVASKLPKSRGLGAKG</sequence>
<dbReference type="GO" id="GO:0003676">
    <property type="term" value="F:nucleic acid binding"/>
    <property type="evidence" value="ECO:0007669"/>
    <property type="project" value="InterPro"/>
</dbReference>
<dbReference type="PANTHER" id="PTHR47423:SF4">
    <property type="entry name" value="PROTEIN SQS1"/>
    <property type="match status" value="1"/>
</dbReference>
<dbReference type="AlphaFoldDB" id="A0A2U1KTJ6"/>
<feature type="compositionally biased region" description="Acidic residues" evidence="1">
    <location>
        <begin position="236"/>
        <end position="246"/>
    </location>
</feature>
<evidence type="ECO:0000313" key="3">
    <source>
        <dbReference type="EMBL" id="PWA40059.1"/>
    </source>
</evidence>
<dbReference type="OrthoDB" id="29523at2759"/>
<feature type="compositionally biased region" description="Polar residues" evidence="1">
    <location>
        <begin position="746"/>
        <end position="768"/>
    </location>
</feature>
<feature type="region of interest" description="Disordered" evidence="1">
    <location>
        <begin position="678"/>
        <end position="773"/>
    </location>
</feature>
<evidence type="ECO:0000259" key="2">
    <source>
        <dbReference type="PROSITE" id="PS50174"/>
    </source>
</evidence>
<evidence type="ECO:0000313" key="4">
    <source>
        <dbReference type="Proteomes" id="UP000245207"/>
    </source>
</evidence>
<evidence type="ECO:0000256" key="1">
    <source>
        <dbReference type="SAM" id="MobiDB-lite"/>
    </source>
</evidence>
<feature type="domain" description="G-patch" evidence="2">
    <location>
        <begin position="645"/>
        <end position="691"/>
    </location>
</feature>
<dbReference type="Proteomes" id="UP000245207">
    <property type="component" value="Unassembled WGS sequence"/>
</dbReference>
<feature type="region of interest" description="Disordered" evidence="1">
    <location>
        <begin position="545"/>
        <end position="602"/>
    </location>
</feature>